<keyword evidence="6" id="KW-1185">Reference proteome</keyword>
<sequence>MSDISTVSPVPGWYPDPTSAAPYRWWDGDQWTRETLADAPAETPGPTASSGSTEALLPTRRSLREATREPERAPIRPGVVQGVPHSPGRGFTPPAAWVAHAPAYPPAPASLVPTRAFPPGGPTLGPAPTNRPSRLALTFVLFAVLGLGVMGGVRGYESARTTAPGSGASILVAVVALVVVGLLLASLPLAVVGIVRGNELARWGLPAIGRTAAIVALVLAGLYIVGATPSFVSGLEHGLAARNAAAKLGIDTGLGGTGLGGTGLGGTPLGGAPGSSGAQGTGDTFAELPQVAVVSPSGDGSYVYSQAQAQSALSQAYAATLKASPASVACPAAEPVGTSISFECTVTLAGGTVTSATVTELDEQGHVQIQAH</sequence>
<feature type="transmembrane region" description="Helical" evidence="2">
    <location>
        <begin position="207"/>
        <end position="226"/>
    </location>
</feature>
<evidence type="ECO:0000256" key="2">
    <source>
        <dbReference type="SAM" id="Phobius"/>
    </source>
</evidence>
<organism evidence="5 6">
    <name type="scientific">Frondihabitans cladoniiphilus</name>
    <dbReference type="NCBI Taxonomy" id="715785"/>
    <lineage>
        <taxon>Bacteria</taxon>
        <taxon>Bacillati</taxon>
        <taxon>Actinomycetota</taxon>
        <taxon>Actinomycetes</taxon>
        <taxon>Micrococcales</taxon>
        <taxon>Microbacteriaceae</taxon>
        <taxon>Frondihabitans</taxon>
    </lineage>
</organism>
<protein>
    <recommendedName>
        <fullName evidence="7">DUF2510 domain-containing protein</fullName>
    </recommendedName>
</protein>
<dbReference type="EMBL" id="BAABLM010000004">
    <property type="protein sequence ID" value="GAA4677101.1"/>
    <property type="molecule type" value="Genomic_DNA"/>
</dbReference>
<evidence type="ECO:0000313" key="5">
    <source>
        <dbReference type="EMBL" id="GAA4677101.1"/>
    </source>
</evidence>
<dbReference type="Pfam" id="PF10708">
    <property type="entry name" value="DUF2510"/>
    <property type="match status" value="1"/>
</dbReference>
<dbReference type="InterPro" id="IPR025637">
    <property type="entry name" value="DUF4333"/>
</dbReference>
<dbReference type="Proteomes" id="UP001501295">
    <property type="component" value="Unassembled WGS sequence"/>
</dbReference>
<comment type="caution">
    <text evidence="5">The sequence shown here is derived from an EMBL/GenBank/DDBJ whole genome shotgun (WGS) entry which is preliminary data.</text>
</comment>
<feature type="compositionally biased region" description="Basic and acidic residues" evidence="1">
    <location>
        <begin position="62"/>
        <end position="74"/>
    </location>
</feature>
<dbReference type="Pfam" id="PF14230">
    <property type="entry name" value="DUF4333"/>
    <property type="match status" value="1"/>
</dbReference>
<feature type="transmembrane region" description="Helical" evidence="2">
    <location>
        <begin position="168"/>
        <end position="195"/>
    </location>
</feature>
<feature type="compositionally biased region" description="Basic and acidic residues" evidence="1">
    <location>
        <begin position="26"/>
        <end position="36"/>
    </location>
</feature>
<dbReference type="InterPro" id="IPR018929">
    <property type="entry name" value="DUF2510"/>
</dbReference>
<evidence type="ECO:0000256" key="1">
    <source>
        <dbReference type="SAM" id="MobiDB-lite"/>
    </source>
</evidence>
<evidence type="ECO:0000259" key="4">
    <source>
        <dbReference type="Pfam" id="PF14230"/>
    </source>
</evidence>
<keyword evidence="2" id="KW-0472">Membrane</keyword>
<feature type="region of interest" description="Disordered" evidence="1">
    <location>
        <begin position="1"/>
        <end position="87"/>
    </location>
</feature>
<evidence type="ECO:0000259" key="3">
    <source>
        <dbReference type="Pfam" id="PF10708"/>
    </source>
</evidence>
<feature type="domain" description="DUF2510" evidence="3">
    <location>
        <begin position="11"/>
        <end position="41"/>
    </location>
</feature>
<keyword evidence="2" id="KW-0812">Transmembrane</keyword>
<keyword evidence="2" id="KW-1133">Transmembrane helix</keyword>
<accession>A0ABP8VZK8</accession>
<evidence type="ECO:0000313" key="6">
    <source>
        <dbReference type="Proteomes" id="UP001501295"/>
    </source>
</evidence>
<dbReference type="RefSeq" id="WP_345375941.1">
    <property type="nucleotide sequence ID" value="NZ_BAABLM010000004.1"/>
</dbReference>
<feature type="domain" description="DUF4333" evidence="4">
    <location>
        <begin position="294"/>
        <end position="365"/>
    </location>
</feature>
<proteinExistence type="predicted"/>
<name>A0ABP8VZK8_9MICO</name>
<evidence type="ECO:0008006" key="7">
    <source>
        <dbReference type="Google" id="ProtNLM"/>
    </source>
</evidence>
<reference evidence="6" key="1">
    <citation type="journal article" date="2019" name="Int. J. Syst. Evol. Microbiol.">
        <title>The Global Catalogue of Microorganisms (GCM) 10K type strain sequencing project: providing services to taxonomists for standard genome sequencing and annotation.</title>
        <authorList>
            <consortium name="The Broad Institute Genomics Platform"/>
            <consortium name="The Broad Institute Genome Sequencing Center for Infectious Disease"/>
            <person name="Wu L."/>
            <person name="Ma J."/>
        </authorList>
    </citation>
    <scope>NUCLEOTIDE SEQUENCE [LARGE SCALE GENOMIC DNA]</scope>
    <source>
        <strain evidence="6">JCM 18956</strain>
    </source>
</reference>
<gene>
    <name evidence="5" type="ORF">GCM10025780_22200</name>
</gene>
<feature type="transmembrane region" description="Helical" evidence="2">
    <location>
        <begin position="135"/>
        <end position="156"/>
    </location>
</feature>